<dbReference type="Gene3D" id="3.40.33.10">
    <property type="entry name" value="CAP"/>
    <property type="match status" value="1"/>
</dbReference>
<evidence type="ECO:0000313" key="3">
    <source>
        <dbReference type="Proteomes" id="UP000187209"/>
    </source>
</evidence>
<name>A0A1R2AVU2_9CILI</name>
<dbReference type="InterPro" id="IPR035940">
    <property type="entry name" value="CAP_sf"/>
</dbReference>
<dbReference type="PANTHER" id="PTHR31157:SF1">
    <property type="entry name" value="SCP DOMAIN-CONTAINING PROTEIN"/>
    <property type="match status" value="1"/>
</dbReference>
<dbReference type="InterPro" id="IPR014044">
    <property type="entry name" value="CAP_dom"/>
</dbReference>
<organism evidence="2 3">
    <name type="scientific">Stentor coeruleus</name>
    <dbReference type="NCBI Taxonomy" id="5963"/>
    <lineage>
        <taxon>Eukaryota</taxon>
        <taxon>Sar</taxon>
        <taxon>Alveolata</taxon>
        <taxon>Ciliophora</taxon>
        <taxon>Postciliodesmatophora</taxon>
        <taxon>Heterotrichea</taxon>
        <taxon>Heterotrichida</taxon>
        <taxon>Stentoridae</taxon>
        <taxon>Stentor</taxon>
    </lineage>
</organism>
<evidence type="ECO:0000259" key="1">
    <source>
        <dbReference type="Pfam" id="PF00188"/>
    </source>
</evidence>
<accession>A0A1R2AVU2</accession>
<keyword evidence="3" id="KW-1185">Reference proteome</keyword>
<dbReference type="PANTHER" id="PTHR31157">
    <property type="entry name" value="SCP DOMAIN-CONTAINING PROTEIN"/>
    <property type="match status" value="1"/>
</dbReference>
<dbReference type="OrthoDB" id="308255at2759"/>
<proteinExistence type="predicted"/>
<feature type="domain" description="SCP" evidence="1">
    <location>
        <begin position="70"/>
        <end position="178"/>
    </location>
</feature>
<dbReference type="SUPFAM" id="SSF55797">
    <property type="entry name" value="PR-1-like"/>
    <property type="match status" value="1"/>
</dbReference>
<reference evidence="2 3" key="1">
    <citation type="submission" date="2016-11" db="EMBL/GenBank/DDBJ databases">
        <title>The macronuclear genome of Stentor coeruleus: a giant cell with tiny introns.</title>
        <authorList>
            <person name="Slabodnick M."/>
            <person name="Ruby J.G."/>
            <person name="Reiff S.B."/>
            <person name="Swart E.C."/>
            <person name="Gosai S."/>
            <person name="Prabakaran S."/>
            <person name="Witkowska E."/>
            <person name="Larue G.E."/>
            <person name="Fisher S."/>
            <person name="Freeman R.M."/>
            <person name="Gunawardena J."/>
            <person name="Chu W."/>
            <person name="Stover N.A."/>
            <person name="Gregory B.D."/>
            <person name="Nowacki M."/>
            <person name="Derisi J."/>
            <person name="Roy S.W."/>
            <person name="Marshall W.F."/>
            <person name="Sood P."/>
        </authorList>
    </citation>
    <scope>NUCLEOTIDE SEQUENCE [LARGE SCALE GENOMIC DNA]</scope>
    <source>
        <strain evidence="2">WM001</strain>
    </source>
</reference>
<dbReference type="Pfam" id="PF00188">
    <property type="entry name" value="CAP"/>
    <property type="match status" value="1"/>
</dbReference>
<sequence>MSTFQELIQEIYDEINQLRENPKHFAKKLELEFDNYKTNNARHRPGTVPVLTREGLKAVKEAHEELENIDSLPPLQWSEGLATAALSHCNDTGPLGIVGHIGSKETTLQQRIERNGKWSESIAEALDYGSVSGFEVVMSLLIDDGLTTRPHRKALLNSNYSKVGVGASPHSEFKTVACVLFAVSYDDNDDVEPEPISDSKVPCNPEVSNWLDGAVKLTCEVRVETENGVSVRKAKKYWEMHDGTIQITEEVLTPKGE</sequence>
<dbReference type="AlphaFoldDB" id="A0A1R2AVU2"/>
<dbReference type="CDD" id="cd05379">
    <property type="entry name" value="CAP_bacterial"/>
    <property type="match status" value="1"/>
</dbReference>
<dbReference type="Proteomes" id="UP000187209">
    <property type="component" value="Unassembled WGS sequence"/>
</dbReference>
<gene>
    <name evidence="2" type="ORF">SteCoe_33859</name>
</gene>
<dbReference type="EMBL" id="MPUH01001301">
    <property type="protein sequence ID" value="OMJ68628.1"/>
    <property type="molecule type" value="Genomic_DNA"/>
</dbReference>
<protein>
    <recommendedName>
        <fullName evidence="1">SCP domain-containing protein</fullName>
    </recommendedName>
</protein>
<evidence type="ECO:0000313" key="2">
    <source>
        <dbReference type="EMBL" id="OMJ68628.1"/>
    </source>
</evidence>
<comment type="caution">
    <text evidence="2">The sequence shown here is derived from an EMBL/GenBank/DDBJ whole genome shotgun (WGS) entry which is preliminary data.</text>
</comment>